<accession>A0A6A5YG34</accession>
<gene>
    <name evidence="8" type="ORF">BDV96DRAFT_508729</name>
</gene>
<evidence type="ECO:0000256" key="2">
    <source>
        <dbReference type="ARBA" id="ARBA00022448"/>
    </source>
</evidence>
<name>A0A6A5YG34_9PLEO</name>
<dbReference type="FunFam" id="1.20.1250.20:FF:000196">
    <property type="entry name" value="MFS toxin efflux pump (AflT)"/>
    <property type="match status" value="1"/>
</dbReference>
<comment type="subcellular location">
    <subcellularLocation>
        <location evidence="1">Membrane</location>
        <topology evidence="1">Multi-pass membrane protein</topology>
    </subcellularLocation>
</comment>
<keyword evidence="2" id="KW-0813">Transport</keyword>
<feature type="transmembrane region" description="Helical" evidence="6">
    <location>
        <begin position="123"/>
        <end position="147"/>
    </location>
</feature>
<dbReference type="PANTHER" id="PTHR23501:SF177">
    <property type="entry name" value="MAJOR FACILITATOR SUPERFAMILY (MFS) PROFILE DOMAIN-CONTAINING PROTEIN-RELATED"/>
    <property type="match status" value="1"/>
</dbReference>
<dbReference type="Gene3D" id="1.20.1250.20">
    <property type="entry name" value="MFS general substrate transporter like domains"/>
    <property type="match status" value="1"/>
</dbReference>
<feature type="transmembrane region" description="Helical" evidence="6">
    <location>
        <begin position="30"/>
        <end position="56"/>
    </location>
</feature>
<dbReference type="Proteomes" id="UP000799770">
    <property type="component" value="Unassembled WGS sequence"/>
</dbReference>
<feature type="transmembrane region" description="Helical" evidence="6">
    <location>
        <begin position="427"/>
        <end position="447"/>
    </location>
</feature>
<feature type="transmembrane region" description="Helical" evidence="6">
    <location>
        <begin position="98"/>
        <end position="117"/>
    </location>
</feature>
<evidence type="ECO:0000256" key="6">
    <source>
        <dbReference type="SAM" id="Phobius"/>
    </source>
</evidence>
<dbReference type="OrthoDB" id="10021397at2759"/>
<keyword evidence="3 6" id="KW-0812">Transmembrane</keyword>
<feature type="transmembrane region" description="Helical" evidence="6">
    <location>
        <begin position="488"/>
        <end position="516"/>
    </location>
</feature>
<feature type="domain" description="Major facilitator superfamily (MFS) profile" evidence="7">
    <location>
        <begin position="33"/>
        <end position="522"/>
    </location>
</feature>
<dbReference type="EMBL" id="ML977370">
    <property type="protein sequence ID" value="KAF2105870.1"/>
    <property type="molecule type" value="Genomic_DNA"/>
</dbReference>
<evidence type="ECO:0000256" key="5">
    <source>
        <dbReference type="ARBA" id="ARBA00023136"/>
    </source>
</evidence>
<dbReference type="InterPro" id="IPR011701">
    <property type="entry name" value="MFS"/>
</dbReference>
<feature type="transmembrane region" description="Helical" evidence="6">
    <location>
        <begin position="159"/>
        <end position="177"/>
    </location>
</feature>
<dbReference type="Gene3D" id="1.20.1720.10">
    <property type="entry name" value="Multidrug resistance protein D"/>
    <property type="match status" value="1"/>
</dbReference>
<feature type="transmembrane region" description="Helical" evidence="6">
    <location>
        <begin position="393"/>
        <end position="415"/>
    </location>
</feature>
<evidence type="ECO:0000256" key="4">
    <source>
        <dbReference type="ARBA" id="ARBA00022989"/>
    </source>
</evidence>
<dbReference type="GO" id="GO:0022857">
    <property type="term" value="F:transmembrane transporter activity"/>
    <property type="evidence" value="ECO:0007669"/>
    <property type="project" value="InterPro"/>
</dbReference>
<feature type="transmembrane region" description="Helical" evidence="6">
    <location>
        <begin position="68"/>
        <end position="86"/>
    </location>
</feature>
<organism evidence="8 9">
    <name type="scientific">Lophiotrema nucula</name>
    <dbReference type="NCBI Taxonomy" id="690887"/>
    <lineage>
        <taxon>Eukaryota</taxon>
        <taxon>Fungi</taxon>
        <taxon>Dikarya</taxon>
        <taxon>Ascomycota</taxon>
        <taxon>Pezizomycotina</taxon>
        <taxon>Dothideomycetes</taxon>
        <taxon>Pleosporomycetidae</taxon>
        <taxon>Pleosporales</taxon>
        <taxon>Lophiotremataceae</taxon>
        <taxon>Lophiotrema</taxon>
    </lineage>
</organism>
<dbReference type="AlphaFoldDB" id="A0A6A5YG34"/>
<dbReference type="CDD" id="cd17502">
    <property type="entry name" value="MFS_Azr1_MDR_like"/>
    <property type="match status" value="1"/>
</dbReference>
<dbReference type="FunFam" id="1.20.1720.10:FF:000012">
    <property type="entry name" value="MFS toxin efflux pump (AflT)"/>
    <property type="match status" value="1"/>
</dbReference>
<evidence type="ECO:0000256" key="3">
    <source>
        <dbReference type="ARBA" id="ARBA00022692"/>
    </source>
</evidence>
<evidence type="ECO:0000259" key="7">
    <source>
        <dbReference type="PROSITE" id="PS50850"/>
    </source>
</evidence>
<feature type="transmembrane region" description="Helical" evidence="6">
    <location>
        <begin position="296"/>
        <end position="316"/>
    </location>
</feature>
<dbReference type="SUPFAM" id="SSF103473">
    <property type="entry name" value="MFS general substrate transporter"/>
    <property type="match status" value="1"/>
</dbReference>
<protein>
    <submittedName>
        <fullName evidence="8">Putative efflux pump antibiotic resistance protein</fullName>
    </submittedName>
</protein>
<dbReference type="GO" id="GO:0005886">
    <property type="term" value="C:plasma membrane"/>
    <property type="evidence" value="ECO:0007669"/>
    <property type="project" value="TreeGrafter"/>
</dbReference>
<evidence type="ECO:0000313" key="9">
    <source>
        <dbReference type="Proteomes" id="UP000799770"/>
    </source>
</evidence>
<keyword evidence="5 6" id="KW-0472">Membrane</keyword>
<feature type="transmembrane region" description="Helical" evidence="6">
    <location>
        <begin position="363"/>
        <end position="381"/>
    </location>
</feature>
<dbReference type="InterPro" id="IPR020846">
    <property type="entry name" value="MFS_dom"/>
</dbReference>
<dbReference type="PANTHER" id="PTHR23501">
    <property type="entry name" value="MAJOR FACILITATOR SUPERFAMILY"/>
    <property type="match status" value="1"/>
</dbReference>
<proteinExistence type="predicted"/>
<dbReference type="PROSITE" id="PS50850">
    <property type="entry name" value="MFS"/>
    <property type="match status" value="1"/>
</dbReference>
<feature type="transmembrane region" description="Helical" evidence="6">
    <location>
        <begin position="336"/>
        <end position="356"/>
    </location>
</feature>
<dbReference type="Pfam" id="PF07690">
    <property type="entry name" value="MFS_1"/>
    <property type="match status" value="1"/>
</dbReference>
<keyword evidence="4 6" id="KW-1133">Transmembrane helix</keyword>
<evidence type="ECO:0000256" key="1">
    <source>
        <dbReference type="ARBA" id="ARBA00004141"/>
    </source>
</evidence>
<dbReference type="InterPro" id="IPR036259">
    <property type="entry name" value="MFS_trans_sf"/>
</dbReference>
<sequence length="541" mass="57609">METSKKTDDVSAVDALEQIEDNEYPGALRLCAVLLSLVLSIFLASLDLTIISTAIPSITERFHSLDDVGWYGTAMFFPVAATQSVWGKCYKYFPMKTVFLVSIFIFELGSLLCAIAPNSNTFIAGRAVTGIGCAGTFAGCFIIINFCTRPKYRPAATSVLSATFALASVVGPLIGGAFTDNVSWRWCFYINLPFGGVAAISVLWAFKPPKAAKAVSATTREKILQMDLLGVCFVSGTVVCFTLAMRWAGVEKSWRSADVIGTLIGTGALGIAFAVDQWYQGERALVMTSFLKNRSLLVGGIFEFFISGAFYVALFYLPIYFQIVKGASAIASGVRLIPLVLGLTLTQIVLGGVITVTGVFNPFLIGGPAVAAVGGGLLYLLDRDSTAGEWIGYQIVLGVGVGACLTIPLMLAGVVVKSRDVSTATAIIIFAQSIGGALMLAASQGIFQNELIRLLRKSVPNLDPVAIINLGASEDAAKSLPPQSLDAILNAFVIALRHTFIICIPISGIAFVVSLFQPWFRYHKPEVAGSPTAGELHEEEG</sequence>
<feature type="transmembrane region" description="Helical" evidence="6">
    <location>
        <begin position="254"/>
        <end position="275"/>
    </location>
</feature>
<feature type="transmembrane region" description="Helical" evidence="6">
    <location>
        <begin position="227"/>
        <end position="248"/>
    </location>
</feature>
<keyword evidence="9" id="KW-1185">Reference proteome</keyword>
<reference evidence="8" key="1">
    <citation type="journal article" date="2020" name="Stud. Mycol.">
        <title>101 Dothideomycetes genomes: a test case for predicting lifestyles and emergence of pathogens.</title>
        <authorList>
            <person name="Haridas S."/>
            <person name="Albert R."/>
            <person name="Binder M."/>
            <person name="Bloem J."/>
            <person name="Labutti K."/>
            <person name="Salamov A."/>
            <person name="Andreopoulos B."/>
            <person name="Baker S."/>
            <person name="Barry K."/>
            <person name="Bills G."/>
            <person name="Bluhm B."/>
            <person name="Cannon C."/>
            <person name="Castanera R."/>
            <person name="Culley D."/>
            <person name="Daum C."/>
            <person name="Ezra D."/>
            <person name="Gonzalez J."/>
            <person name="Henrissat B."/>
            <person name="Kuo A."/>
            <person name="Liang C."/>
            <person name="Lipzen A."/>
            <person name="Lutzoni F."/>
            <person name="Magnuson J."/>
            <person name="Mondo S."/>
            <person name="Nolan M."/>
            <person name="Ohm R."/>
            <person name="Pangilinan J."/>
            <person name="Park H.-J."/>
            <person name="Ramirez L."/>
            <person name="Alfaro M."/>
            <person name="Sun H."/>
            <person name="Tritt A."/>
            <person name="Yoshinaga Y."/>
            <person name="Zwiers L.-H."/>
            <person name="Turgeon B."/>
            <person name="Goodwin S."/>
            <person name="Spatafora J."/>
            <person name="Crous P."/>
            <person name="Grigoriev I."/>
        </authorList>
    </citation>
    <scope>NUCLEOTIDE SEQUENCE</scope>
    <source>
        <strain evidence="8">CBS 627.86</strain>
    </source>
</reference>
<feature type="transmembrane region" description="Helical" evidence="6">
    <location>
        <begin position="183"/>
        <end position="206"/>
    </location>
</feature>
<evidence type="ECO:0000313" key="8">
    <source>
        <dbReference type="EMBL" id="KAF2105870.1"/>
    </source>
</evidence>